<dbReference type="VEuPathDB" id="VectorBase:SCAU016977"/>
<dbReference type="GO" id="GO:0050909">
    <property type="term" value="P:sensory perception of taste"/>
    <property type="evidence" value="ECO:0007669"/>
    <property type="project" value="InterPro"/>
</dbReference>
<keyword evidence="3 6" id="KW-0812">Transmembrane</keyword>
<reference evidence="7" key="1">
    <citation type="submission" date="2020-05" db="UniProtKB">
        <authorList>
            <consortium name="EnsemblMetazoa"/>
        </authorList>
    </citation>
    <scope>IDENTIFICATION</scope>
    <source>
        <strain evidence="7">USDA</strain>
    </source>
</reference>
<evidence type="ECO:0000256" key="4">
    <source>
        <dbReference type="ARBA" id="ARBA00022989"/>
    </source>
</evidence>
<dbReference type="Pfam" id="PF08395">
    <property type="entry name" value="7tm_7"/>
    <property type="match status" value="1"/>
</dbReference>
<keyword evidence="5 6" id="KW-0472">Membrane</keyword>
<accession>A0A454A0P3</accession>
<comment type="caution">
    <text evidence="6">Lacks conserved residue(s) required for the propagation of feature annotation.</text>
</comment>
<feature type="transmembrane region" description="Helical" evidence="6">
    <location>
        <begin position="37"/>
        <end position="60"/>
    </location>
</feature>
<feature type="transmembrane region" description="Helical" evidence="6">
    <location>
        <begin position="133"/>
        <end position="151"/>
    </location>
</feature>
<keyword evidence="2 6" id="KW-1003">Cell membrane</keyword>
<dbReference type="GO" id="GO:0005886">
    <property type="term" value="C:plasma membrane"/>
    <property type="evidence" value="ECO:0007669"/>
    <property type="project" value="UniProtKB-SubCell"/>
</dbReference>
<feature type="transmembrane region" description="Helical" evidence="6">
    <location>
        <begin position="66"/>
        <end position="88"/>
    </location>
</feature>
<organism evidence="7 8">
    <name type="scientific">Stomoxys calcitrans</name>
    <name type="common">Stable fly</name>
    <name type="synonym">Conops calcitrans</name>
    <dbReference type="NCBI Taxonomy" id="35570"/>
    <lineage>
        <taxon>Eukaryota</taxon>
        <taxon>Metazoa</taxon>
        <taxon>Ecdysozoa</taxon>
        <taxon>Arthropoda</taxon>
        <taxon>Hexapoda</taxon>
        <taxon>Insecta</taxon>
        <taxon>Pterygota</taxon>
        <taxon>Neoptera</taxon>
        <taxon>Endopterygota</taxon>
        <taxon>Diptera</taxon>
        <taxon>Brachycera</taxon>
        <taxon>Muscomorpha</taxon>
        <taxon>Muscoidea</taxon>
        <taxon>Muscidae</taxon>
        <taxon>Stomoxys</taxon>
    </lineage>
</organism>
<comment type="similarity">
    <text evidence="6">Belongs to the insect chemoreceptor superfamily. Gustatory receptor (GR) family.</text>
</comment>
<dbReference type="EnsemblMetazoa" id="SCAU016977-RA">
    <property type="protein sequence ID" value="SCAU016977-PA"/>
    <property type="gene ID" value="SCAU016977"/>
</dbReference>
<keyword evidence="4 6" id="KW-1133">Transmembrane helix</keyword>
<comment type="function">
    <text evidence="6">Gustatory receptor which mediates acceptance or avoidance behavior, depending on its substrates.</text>
</comment>
<comment type="subcellular location">
    <subcellularLocation>
        <location evidence="1 6">Cell membrane</location>
        <topology evidence="1 6">Multi-pass membrane protein</topology>
    </subcellularLocation>
</comment>
<sequence>MRRSTLWMIKANYHASLLVGIISFCRNQNTGEIYTSPIVTAYSALVSIGLFAIVYVLFFIDFSSPYLYVKINGLIFVVRVMSILLTAVCNWTKRRELMVLISDLSATRHTILQRWPMSEKLKRKFENTLRRKFYWSYLAMITLFLGLFEYLKMQFDMPIVFVIMALAVMTTVLNVVMMNYFILMSHLNILLMLINEELVKILNVSYILRYLQNLQLIRPRFLREQCGLMANDLHDLAMTQHRLHLLGNRINCIYEIHGACIILMEYLNNVSMFHIVYTSWHNSQQILEQFSIWSMILAPIFLLIHYIDLYFFMWGIMDFQKSFTTTGELLKERELAMPPLDGRLEES</sequence>
<evidence type="ECO:0000313" key="7">
    <source>
        <dbReference type="EnsemblMetazoa" id="SCAU016977-PA"/>
    </source>
</evidence>
<evidence type="ECO:0000256" key="6">
    <source>
        <dbReference type="RuleBase" id="RU363108"/>
    </source>
</evidence>
<evidence type="ECO:0000256" key="1">
    <source>
        <dbReference type="ARBA" id="ARBA00004651"/>
    </source>
</evidence>
<proteinExistence type="inferred from homology"/>
<evidence type="ECO:0000256" key="3">
    <source>
        <dbReference type="ARBA" id="ARBA00022692"/>
    </source>
</evidence>
<keyword evidence="8" id="KW-1185">Reference proteome</keyword>
<keyword evidence="6" id="KW-0675">Receptor</keyword>
<evidence type="ECO:0000256" key="5">
    <source>
        <dbReference type="ARBA" id="ARBA00023136"/>
    </source>
</evidence>
<protein>
    <recommendedName>
        <fullName evidence="6">Gustatory receptor</fullName>
    </recommendedName>
</protein>
<dbReference type="GO" id="GO:0007165">
    <property type="term" value="P:signal transduction"/>
    <property type="evidence" value="ECO:0007669"/>
    <property type="project" value="UniProtKB-KW"/>
</dbReference>
<dbReference type="AlphaFoldDB" id="A0A454A0P3"/>
<evidence type="ECO:0000256" key="2">
    <source>
        <dbReference type="ARBA" id="ARBA00022475"/>
    </source>
</evidence>
<dbReference type="InterPro" id="IPR013604">
    <property type="entry name" value="7TM_chemorcpt"/>
</dbReference>
<feature type="transmembrane region" description="Helical" evidence="6">
    <location>
        <begin position="157"/>
        <end position="183"/>
    </location>
</feature>
<feature type="transmembrane region" description="Helical" evidence="6">
    <location>
        <begin position="252"/>
        <end position="270"/>
    </location>
</feature>
<name>A0A454A0P3_STOCA</name>
<dbReference type="Proteomes" id="UP000095300">
    <property type="component" value="Unassembled WGS sequence"/>
</dbReference>
<keyword evidence="6" id="KW-0807">Transducer</keyword>
<feature type="transmembrane region" description="Helical" evidence="6">
    <location>
        <begin position="290"/>
        <end position="312"/>
    </location>
</feature>
<evidence type="ECO:0000313" key="8">
    <source>
        <dbReference type="Proteomes" id="UP000095300"/>
    </source>
</evidence>